<feature type="binding site" evidence="9">
    <location>
        <position position="760"/>
    </location>
    <ligand>
        <name>substrate</name>
    </ligand>
</feature>
<dbReference type="PANTHER" id="PTHR43087:SF1">
    <property type="entry name" value="LAO_AO TRANSPORT SYSTEM ATPASE"/>
    <property type="match status" value="1"/>
</dbReference>
<dbReference type="SUPFAM" id="SSF52540">
    <property type="entry name" value="P-loop containing nucleoside triphosphate hydrolases"/>
    <property type="match status" value="1"/>
</dbReference>
<dbReference type="Pfam" id="PF03308">
    <property type="entry name" value="MeaB"/>
    <property type="match status" value="1"/>
</dbReference>
<evidence type="ECO:0000256" key="5">
    <source>
        <dbReference type="ARBA" id="ARBA00023134"/>
    </source>
</evidence>
<keyword evidence="9" id="KW-0511">Multifunctional enzyme</keyword>
<feature type="binding site" evidence="9">
    <location>
        <position position="252"/>
    </location>
    <ligand>
        <name>Mg(2+)</name>
        <dbReference type="ChEBI" id="CHEBI:18420"/>
        <label>2</label>
    </ligand>
</feature>
<comment type="similarity">
    <text evidence="9">Belongs to the IcmF family.</text>
</comment>
<dbReference type="InterPro" id="IPR006158">
    <property type="entry name" value="Cobalamin-bd"/>
</dbReference>
<dbReference type="SUPFAM" id="SSF52242">
    <property type="entry name" value="Cobalamin (vitamin B12)-binding domain"/>
    <property type="match status" value="1"/>
</dbReference>
<feature type="domain" description="B12-binding" evidence="10">
    <location>
        <begin position="11"/>
        <end position="149"/>
    </location>
</feature>
<keyword evidence="3 9" id="KW-0547">Nucleotide-binding</keyword>
<dbReference type="EC" id="5.4.99.13" evidence="9"/>
<dbReference type="GO" id="GO:0031419">
    <property type="term" value="F:cobalamin binding"/>
    <property type="evidence" value="ECO:0007669"/>
    <property type="project" value="UniProtKB-UniRule"/>
</dbReference>
<evidence type="ECO:0000256" key="9">
    <source>
        <dbReference type="HAMAP-Rule" id="MF_02050"/>
    </source>
</evidence>
<dbReference type="GO" id="GO:0005525">
    <property type="term" value="F:GTP binding"/>
    <property type="evidence" value="ECO:0007669"/>
    <property type="project" value="UniProtKB-UniRule"/>
</dbReference>
<evidence type="ECO:0000256" key="6">
    <source>
        <dbReference type="ARBA" id="ARBA00023186"/>
    </source>
</evidence>
<dbReference type="GO" id="GO:0006637">
    <property type="term" value="P:acyl-CoA metabolic process"/>
    <property type="evidence" value="ECO:0007669"/>
    <property type="project" value="UniProtKB-UniRule"/>
</dbReference>
<dbReference type="RefSeq" id="WP_000449864.1">
    <property type="nucleotide sequence ID" value="NZ_CP011931.1"/>
</dbReference>
<feature type="binding site" evidence="9">
    <location>
        <position position="300"/>
    </location>
    <ligand>
        <name>Mg(2+)</name>
        <dbReference type="ChEBI" id="CHEBI:18420"/>
        <label>2</label>
    </ligand>
</feature>
<proteinExistence type="inferred from homology"/>
<evidence type="ECO:0000256" key="8">
    <source>
        <dbReference type="ARBA" id="ARBA00023285"/>
    </source>
</evidence>
<evidence type="ECO:0000256" key="3">
    <source>
        <dbReference type="ARBA" id="ARBA00022741"/>
    </source>
</evidence>
<keyword evidence="4 9" id="KW-0378">Hydrolase</keyword>
<feature type="binding site" evidence="9">
    <location>
        <position position="893"/>
    </location>
    <ligand>
        <name>substrate</name>
    </ligand>
</feature>
<dbReference type="Proteomes" id="UP000234460">
    <property type="component" value="Chromosome LMANV2"/>
</dbReference>
<feature type="binding site" evidence="9">
    <location>
        <position position="853"/>
    </location>
    <ligand>
        <name>substrate</name>
    </ligand>
</feature>
<dbReference type="InterPro" id="IPR016176">
    <property type="entry name" value="Cbl-dep_enz_cat"/>
</dbReference>
<dbReference type="InterPro" id="IPR027417">
    <property type="entry name" value="P-loop_NTPase"/>
</dbReference>
<comment type="cofactor">
    <cofactor evidence="9">
        <name>Mg(2+)</name>
        <dbReference type="ChEBI" id="CHEBI:18420"/>
    </cofactor>
</comment>
<dbReference type="InterPro" id="IPR006099">
    <property type="entry name" value="MeMalonylCoA_mutase_a/b_cat"/>
</dbReference>
<keyword evidence="2 9" id="KW-0846">Cobalamin</keyword>
<dbReference type="Gene3D" id="3.20.20.240">
    <property type="entry name" value="Methylmalonyl-CoA mutase"/>
    <property type="match status" value="1"/>
</dbReference>
<comment type="caution">
    <text evidence="9">Lacks conserved residue(s) required for the propagation of feature annotation.</text>
</comment>
<comment type="caution">
    <text evidence="11">The sequence shown here is derived from an EMBL/GenBank/DDBJ whole genome shotgun (WGS) entry which is preliminary data.</text>
</comment>
<comment type="catalytic activity">
    <reaction evidence="9">
        <text>2-methylpropanoyl-CoA = butanoyl-CoA</text>
        <dbReference type="Rhea" id="RHEA:13141"/>
        <dbReference type="ChEBI" id="CHEBI:57338"/>
        <dbReference type="ChEBI" id="CHEBI:57371"/>
        <dbReference type="EC" id="5.4.99.13"/>
    </reaction>
</comment>
<comment type="catalytic activity">
    <reaction evidence="9">
        <text>GTP + H2O = GDP + phosphate + H(+)</text>
        <dbReference type="Rhea" id="RHEA:19669"/>
        <dbReference type="ChEBI" id="CHEBI:15377"/>
        <dbReference type="ChEBI" id="CHEBI:15378"/>
        <dbReference type="ChEBI" id="CHEBI:37565"/>
        <dbReference type="ChEBI" id="CHEBI:43474"/>
        <dbReference type="ChEBI" id="CHEBI:58189"/>
    </reaction>
</comment>
<dbReference type="Pfam" id="PF02310">
    <property type="entry name" value="B12-binding"/>
    <property type="match status" value="1"/>
</dbReference>
<evidence type="ECO:0000256" key="4">
    <source>
        <dbReference type="ARBA" id="ARBA00022801"/>
    </source>
</evidence>
<feature type="binding site" evidence="9">
    <location>
        <begin position="210"/>
        <end position="215"/>
    </location>
    <ligand>
        <name>GTP</name>
        <dbReference type="ChEBI" id="CHEBI:37565"/>
    </ligand>
</feature>
<dbReference type="PROSITE" id="PS51332">
    <property type="entry name" value="B12_BINDING"/>
    <property type="match status" value="1"/>
</dbReference>
<keyword evidence="8 9" id="KW-0170">Cobalt</keyword>
<dbReference type="GO" id="GO:0034784">
    <property type="term" value="F:pivalyl-CoA mutase activity"/>
    <property type="evidence" value="ECO:0007669"/>
    <property type="project" value="InterPro"/>
</dbReference>
<keyword evidence="7 9" id="KW-0413">Isomerase</keyword>
<dbReference type="Gene3D" id="3.40.50.280">
    <property type="entry name" value="Cobalamin-binding domain"/>
    <property type="match status" value="1"/>
</dbReference>
<feature type="binding site" evidence="9">
    <location>
        <position position="804"/>
    </location>
    <ligand>
        <name>substrate</name>
    </ligand>
</feature>
<dbReference type="EMBL" id="OEJX01000004">
    <property type="protein sequence ID" value="SOR60004.1"/>
    <property type="molecule type" value="Genomic_DNA"/>
</dbReference>
<feature type="binding site" evidence="9">
    <location>
        <position position="301"/>
    </location>
    <ligand>
        <name>Mg(2+)</name>
        <dbReference type="ChEBI" id="CHEBI:18420"/>
        <label>2</label>
    </ligand>
</feature>
<dbReference type="Gene3D" id="3.40.50.300">
    <property type="entry name" value="P-loop containing nucleotide triphosphate hydrolases"/>
    <property type="match status" value="1"/>
</dbReference>
<feature type="binding site" evidence="9">
    <location>
        <position position="1005"/>
    </location>
    <ligand>
        <name>GTP</name>
        <dbReference type="ChEBI" id="CHEBI:37565"/>
    </ligand>
</feature>
<dbReference type="InterPro" id="IPR052040">
    <property type="entry name" value="GTPase/Isobutyryl-CoA_mutase"/>
</dbReference>
<feature type="binding site" evidence="9">
    <location>
        <position position="888"/>
    </location>
    <ligand>
        <name>substrate</name>
    </ligand>
</feature>
<dbReference type="FunFam" id="3.40.50.280:FF:000005">
    <property type="entry name" value="Fused isobutyryl-CoA mutase"/>
    <property type="match status" value="1"/>
</dbReference>
<dbReference type="PANTHER" id="PTHR43087">
    <property type="entry name" value="LYSINE/ARGININE/ORNITHINE TRANSPORT SYSTEM KINASE"/>
    <property type="match status" value="1"/>
</dbReference>
<name>A0AAQ1SM38_LEPIR</name>
<comment type="function">
    <text evidence="9">Catalyzes the reversible interconversion of isobutyryl-CoA and n-butyryl-CoA, using radical chemistry. Also exhibits GTPase activity, associated with its G-protein domain (MeaI) that functions as a chaperone that assists cofactor delivery and proper holo-enzyme assembly.</text>
</comment>
<dbReference type="AlphaFoldDB" id="A0AAQ1SM38"/>
<dbReference type="CDD" id="cd02071">
    <property type="entry name" value="MM_CoA_mut_B12_BD"/>
    <property type="match status" value="1"/>
</dbReference>
<keyword evidence="9" id="KW-0479">Metal-binding</keyword>
<keyword evidence="6 9" id="KW-0143">Chaperone</keyword>
<comment type="domain">
    <text evidence="9">Is composed of four functional domains: the N-terminal 5'-deoxyadenosylcobalamin binding region that is homologous to the small subunit of ICM (IcmB), a middle P-loop GTPase domain (MeaI) that likely acts as a chaperone for ICM, a structured linker region involved in dimer formation, and a C-terminal part that is homologous to the large substrate-binding subunit of ICM (IcmA).</text>
</comment>
<evidence type="ECO:0000313" key="11">
    <source>
        <dbReference type="EMBL" id="SOR60004.1"/>
    </source>
</evidence>
<feature type="binding site" description="axial binding residue" evidence="9">
    <location>
        <position position="24"/>
    </location>
    <ligand>
        <name>adenosylcob(III)alamin</name>
        <dbReference type="ChEBI" id="CHEBI:18408"/>
    </ligand>
    <ligandPart>
        <name>Co</name>
        <dbReference type="ChEBI" id="CHEBI:27638"/>
    </ligandPart>
</feature>
<feature type="binding site" evidence="9">
    <location>
        <position position="610"/>
    </location>
    <ligand>
        <name>substrate</name>
    </ligand>
</feature>
<gene>
    <name evidence="9" type="primary">icmF</name>
    <name evidence="11" type="ORF">LMANV2_120016</name>
</gene>
<dbReference type="GO" id="GO:0003924">
    <property type="term" value="F:GTPase activity"/>
    <property type="evidence" value="ECO:0007669"/>
    <property type="project" value="UniProtKB-UniRule"/>
</dbReference>
<feature type="binding site" evidence="9">
    <location>
        <position position="575"/>
    </location>
    <ligand>
        <name>substrate</name>
    </ligand>
</feature>
<keyword evidence="9" id="KW-0460">Magnesium</keyword>
<evidence type="ECO:0000313" key="12">
    <source>
        <dbReference type="Proteomes" id="UP000234460"/>
    </source>
</evidence>
<feature type="binding site" evidence="9">
    <location>
        <position position="214"/>
    </location>
    <ligand>
        <name>Mg(2+)</name>
        <dbReference type="ChEBI" id="CHEBI:18420"/>
        <label>1</label>
        <note>catalytic</note>
    </ligand>
</feature>
<feature type="binding site" evidence="9">
    <location>
        <position position="238"/>
    </location>
    <ligand>
        <name>Mg(2+)</name>
        <dbReference type="ChEBI" id="CHEBI:18420"/>
        <label>2</label>
    </ligand>
</feature>
<dbReference type="CDD" id="cd03678">
    <property type="entry name" value="MM_CoA_mutase_1"/>
    <property type="match status" value="1"/>
</dbReference>
<feature type="binding site" evidence="9">
    <location>
        <position position="252"/>
    </location>
    <ligand>
        <name>Mg(2+)</name>
        <dbReference type="ChEBI" id="CHEBI:18420"/>
        <label>1</label>
        <note>catalytic</note>
    </ligand>
</feature>
<protein>
    <recommendedName>
        <fullName evidence="9">Fused isobutyryl-CoA mutase</fullName>
    </recommendedName>
    <domain>
        <recommendedName>
            <fullName evidence="9">Isobutyryl-CoA mutase</fullName>
            <shortName evidence="9">ICM</shortName>
            <ecNumber evidence="9">5.4.99.13</ecNumber>
        </recommendedName>
    </domain>
    <domain>
        <recommendedName>
            <fullName evidence="9">P-loop GTPase</fullName>
            <ecNumber evidence="9">3.6.5.-</ecNumber>
        </recommendedName>
        <alternativeName>
            <fullName evidence="9">G-protein chaperone</fullName>
        </alternativeName>
    </domain>
</protein>
<dbReference type="EC" id="3.6.5.-" evidence="9"/>
<feature type="binding site" evidence="9">
    <location>
        <position position="255"/>
    </location>
    <ligand>
        <name>GTP</name>
        <dbReference type="ChEBI" id="CHEBI:37565"/>
    </ligand>
</feature>
<dbReference type="InterPro" id="IPR036724">
    <property type="entry name" value="Cobalamin-bd_sf"/>
</dbReference>
<organism evidence="11 12">
    <name type="scientific">Leptospira interrogans serovar Manilae</name>
    <dbReference type="NCBI Taxonomy" id="214675"/>
    <lineage>
        <taxon>Bacteria</taxon>
        <taxon>Pseudomonadati</taxon>
        <taxon>Spirochaetota</taxon>
        <taxon>Spirochaetia</taxon>
        <taxon>Leptospirales</taxon>
        <taxon>Leptospiraceae</taxon>
        <taxon>Leptospira</taxon>
    </lineage>
</organism>
<feature type="binding site" evidence="9">
    <location>
        <position position="239"/>
    </location>
    <ligand>
        <name>Mg(2+)</name>
        <dbReference type="ChEBI" id="CHEBI:18420"/>
        <label>2</label>
    </ligand>
</feature>
<evidence type="ECO:0000256" key="2">
    <source>
        <dbReference type="ARBA" id="ARBA00022628"/>
    </source>
</evidence>
<feature type="binding site" evidence="9">
    <location>
        <begin position="347"/>
        <end position="350"/>
    </location>
    <ligand>
        <name>GTP</name>
        <dbReference type="ChEBI" id="CHEBI:37565"/>
    </ligand>
</feature>
<comment type="subunit">
    <text evidence="9">Homodimer.</text>
</comment>
<comment type="cofactor">
    <cofactor evidence="1 9">
        <name>adenosylcob(III)alamin</name>
        <dbReference type="ChEBI" id="CHEBI:18408"/>
    </cofactor>
</comment>
<keyword evidence="5 9" id="KW-0342">GTP-binding</keyword>
<dbReference type="SUPFAM" id="SSF51703">
    <property type="entry name" value="Cobalamin (vitamin B12)-dependent enzymes"/>
    <property type="match status" value="1"/>
</dbReference>
<dbReference type="GO" id="GO:0047727">
    <property type="term" value="F:isobutyryl-CoA mutase activity"/>
    <property type="evidence" value="ECO:0007669"/>
    <property type="project" value="UniProtKB-UniRule"/>
</dbReference>
<evidence type="ECO:0000259" key="10">
    <source>
        <dbReference type="PROSITE" id="PS51332"/>
    </source>
</evidence>
<evidence type="ECO:0000256" key="7">
    <source>
        <dbReference type="ARBA" id="ARBA00023235"/>
    </source>
</evidence>
<dbReference type="Pfam" id="PF01642">
    <property type="entry name" value="MM_CoA_mutase"/>
    <property type="match status" value="2"/>
</dbReference>
<accession>A0AAQ1SM38</accession>
<feature type="binding site" evidence="9">
    <location>
        <position position="300"/>
    </location>
    <ligand>
        <name>Mg(2+)</name>
        <dbReference type="ChEBI" id="CHEBI:18420"/>
        <label>1</label>
        <note>catalytic</note>
    </ligand>
</feature>
<reference evidence="11 12" key="1">
    <citation type="submission" date="2017-11" db="EMBL/GenBank/DDBJ databases">
        <authorList>
            <person name="Lechat P."/>
        </authorList>
    </citation>
    <scope>NUCLEOTIDE SEQUENCE [LARGE SCALE GENOMIC DNA]</scope>
    <source>
        <strain evidence="11">L495</strain>
    </source>
</reference>
<dbReference type="HAMAP" id="MF_02050">
    <property type="entry name" value="IcmF"/>
    <property type="match status" value="1"/>
</dbReference>
<dbReference type="InterPro" id="IPR033669">
    <property type="entry name" value="IcmF"/>
</dbReference>
<dbReference type="GO" id="GO:0000287">
    <property type="term" value="F:magnesium ion binding"/>
    <property type="evidence" value="ECO:0007669"/>
    <property type="project" value="UniProtKB-UniRule"/>
</dbReference>
<evidence type="ECO:0000256" key="1">
    <source>
        <dbReference type="ARBA" id="ARBA00001922"/>
    </source>
</evidence>
<sequence length="1125" mass="126388">METQIYTPKHKVRFITAASLFDGHDASINIMRRILQSSGVEVIHLGHNRSVREIVECAIQEDAQGIAITSYQGGHVEYFKYMIDLLKEKGAGHIKVFGGGGGTILPSEIKELESYGVTRIYSPDDGRELGLQGMINDLIRRSDFIPPITFNGTLHSSLKDKNPLAIAQMITLVENTFEREDLEKSTLNEKLNFPPETKSVPVLGITGTGGAGKSSLTDELVRRFLIDFPNKTIAILSVDPSKRKTGGALLGDRIRMNSISHDRVYMRSFATREANIALNKNVKRSIEILKSAGFDLIIVETAGIGQSDSEITEVADVALYVMTPEYGAATQLEKIDMIDYADLIAINKFDKRGALDALRDVKKQFQRSRQLFDQNIDLMPVFGTIASQFNDPGTNLLYGNVIRSISNKLNLGWSSSYEKEEGASEKIFIIPPDRVRYLAEIREECGRYDQFTKNESDKARKLFQLSGAIEVLKSSGQDISILKLEYSKIENSLSLETKKILSNWEEKLKNYQGENFTYKVRDKEIKVSNTTVSLSNLKIPKVAVPKFKDWGEIVRWSFQENFPGEFPFTSGVFPFKRTGEDPTRMFAGEGGPERTNARFHYVSLGMPAQRLSTAFDSVTLYGEDPGERPDIYGKIGNSGVSIATLDDAKKLYSGFDLCNPTTSVSMTINGPAPMVLAFFMNTAIDQACEKHILASGIEKSVRQKIESIYKEKKFPIPKYNTQIPEGNDGLGLMLLGVTGDEVLEKEVYEKIKQETLKLVRGTVQADILKEDQAQNTCIFSTEFALKMMGDIQEFFIKNQVRNFYSVSISGYHIAEAGANPITQVAFTLANGLTYVEYFLSRGMKIDDFAPNLSFFFSNGIDPEYAVIGRVARRIWAKAMKYKYGANDRSAMLKYHIQTSGRSLHAQEIAFNDIRTTLQALYAIYDNCNSLHTNAYDEAITTPTEESVRRAMAIQLIINRELGLSKNENPSQGSFIIEELTDLVEQAILEEFHRISERGGVLGAMEMMYQRNKIQEESLYYESLKHNGEFPVIGVNTFLSKEGSPTIVPQEVIRSTDEEKQAQINALREFHKRNEKDIENRLRKLKSVSLSNGNIFQELMETSKKVSLGQMTHALYEVGGQYRRSM</sequence>